<evidence type="ECO:0000313" key="4">
    <source>
        <dbReference type="Proteomes" id="UP000548326"/>
    </source>
</evidence>
<evidence type="ECO:0000313" key="3">
    <source>
        <dbReference type="Proteomes" id="UP000541583"/>
    </source>
</evidence>
<dbReference type="EMBL" id="JACHCA010000009">
    <property type="protein sequence ID" value="MBB6129477.1"/>
    <property type="molecule type" value="Genomic_DNA"/>
</dbReference>
<sequence>MNNISSTLHSKVHNWIDAIGFRLNASQTNNKSHVTTNHYFFETFNFFEKKRRNHPESTKFLCFDAYGEKINVRSLLDLQVAFFENISQLK</sequence>
<evidence type="ECO:0000313" key="1">
    <source>
        <dbReference type="EMBL" id="MBB6108529.1"/>
    </source>
</evidence>
<accession>A0A1N6S048</accession>
<name>A0A1N6S048_9SPHI</name>
<dbReference type="AlphaFoldDB" id="A0A1N6S048"/>
<gene>
    <name evidence="2" type="ORF">HDF22_003603</name>
    <name evidence="1" type="ORF">HDF23_001264</name>
</gene>
<dbReference type="OrthoDB" id="798431at2"/>
<protein>
    <submittedName>
        <fullName evidence="2">Uncharacterized protein</fullName>
    </submittedName>
</protein>
<dbReference type="Proteomes" id="UP000541583">
    <property type="component" value="Unassembled WGS sequence"/>
</dbReference>
<organism evidence="2 4">
    <name type="scientific">Mucilaginibacter lappiensis</name>
    <dbReference type="NCBI Taxonomy" id="354630"/>
    <lineage>
        <taxon>Bacteria</taxon>
        <taxon>Pseudomonadati</taxon>
        <taxon>Bacteroidota</taxon>
        <taxon>Sphingobacteriia</taxon>
        <taxon>Sphingobacteriales</taxon>
        <taxon>Sphingobacteriaceae</taxon>
        <taxon>Mucilaginibacter</taxon>
    </lineage>
</organism>
<dbReference type="Proteomes" id="UP000548326">
    <property type="component" value="Unassembled WGS sequence"/>
</dbReference>
<proteinExistence type="predicted"/>
<keyword evidence="3" id="KW-1185">Reference proteome</keyword>
<evidence type="ECO:0000313" key="2">
    <source>
        <dbReference type="EMBL" id="MBB6129477.1"/>
    </source>
</evidence>
<reference evidence="3 4" key="1">
    <citation type="submission" date="2020-08" db="EMBL/GenBank/DDBJ databases">
        <title>Genomic Encyclopedia of Type Strains, Phase IV (KMG-V): Genome sequencing to study the core and pangenomes of soil and plant-associated prokaryotes.</title>
        <authorList>
            <person name="Whitman W."/>
        </authorList>
    </citation>
    <scope>NUCLEOTIDE SEQUENCE [LARGE SCALE GENOMIC DNA]</scope>
    <source>
        <strain evidence="1 3">ANJLi2</strain>
        <strain evidence="2 4">MP601</strain>
    </source>
</reference>
<dbReference type="EMBL" id="JACHCB010000002">
    <property type="protein sequence ID" value="MBB6108529.1"/>
    <property type="molecule type" value="Genomic_DNA"/>
</dbReference>
<comment type="caution">
    <text evidence="2">The sequence shown here is derived from an EMBL/GenBank/DDBJ whole genome shotgun (WGS) entry which is preliminary data.</text>
</comment>
<dbReference type="RefSeq" id="WP_076371112.1">
    <property type="nucleotide sequence ID" value="NZ_FTMG01000002.1"/>
</dbReference>